<dbReference type="GO" id="GO:0016758">
    <property type="term" value="F:hexosyltransferase activity"/>
    <property type="evidence" value="ECO:0007669"/>
    <property type="project" value="UniProtKB-ARBA"/>
</dbReference>
<dbReference type="AlphaFoldDB" id="A0A1M5JL90"/>
<dbReference type="PANTHER" id="PTHR22916">
    <property type="entry name" value="GLYCOSYLTRANSFERASE"/>
    <property type="match status" value="1"/>
</dbReference>
<evidence type="ECO:0000259" key="1">
    <source>
        <dbReference type="Pfam" id="PF00535"/>
    </source>
</evidence>
<accession>A0A1M5JL90</accession>
<sequence>MKYSIGIPAFKARFLEECINSILSQTFWDFELILVNDCSPDDILSIVHKFNDLRIRYYENEFNTGAENVIDNWNKCLSYATGDFFILMGDDDKLDPNYLQEFDKLITRFSKLDVFHCKIKIINESSEVIGLSNCCPEYEDTNNYILNCIEGRSEQFISDIVFRKSALLKNGGFFKLPLAWSSDYVSAFIACGNKGIAYTANPLFLYRKNQFNITNTSSLELKRIAIIGMENWILNYLDNEKKSLPLLRIALNKFIKNNKEAFIQQMIGRRKLHGLYFCFVNRKVYKISMSNLYDLILNRLLIKKAAKMYPLLVTKLN</sequence>
<gene>
    <name evidence="2" type="ORF">SAMN05444372_105250</name>
</gene>
<protein>
    <submittedName>
        <fullName evidence="2">Glycosyl transferase family 2</fullName>
    </submittedName>
</protein>
<dbReference type="InterPro" id="IPR029044">
    <property type="entry name" value="Nucleotide-diphossugar_trans"/>
</dbReference>
<dbReference type="CDD" id="cd00761">
    <property type="entry name" value="Glyco_tranf_GTA_type"/>
    <property type="match status" value="1"/>
</dbReference>
<organism evidence="2 3">
    <name type="scientific">Flavobacterium micromati</name>
    <dbReference type="NCBI Taxonomy" id="229205"/>
    <lineage>
        <taxon>Bacteria</taxon>
        <taxon>Pseudomonadati</taxon>
        <taxon>Bacteroidota</taxon>
        <taxon>Flavobacteriia</taxon>
        <taxon>Flavobacteriales</taxon>
        <taxon>Flavobacteriaceae</taxon>
        <taxon>Flavobacterium</taxon>
    </lineage>
</organism>
<dbReference type="PANTHER" id="PTHR22916:SF3">
    <property type="entry name" value="UDP-GLCNAC:BETAGAL BETA-1,3-N-ACETYLGLUCOSAMINYLTRANSFERASE-LIKE PROTEIN 1"/>
    <property type="match status" value="1"/>
</dbReference>
<dbReference type="RefSeq" id="WP_073018761.1">
    <property type="nucleotide sequence ID" value="NZ_FQWF01000005.1"/>
</dbReference>
<reference evidence="3" key="1">
    <citation type="submission" date="2016-11" db="EMBL/GenBank/DDBJ databases">
        <authorList>
            <person name="Varghese N."/>
            <person name="Submissions S."/>
        </authorList>
    </citation>
    <scope>NUCLEOTIDE SEQUENCE [LARGE SCALE GENOMIC DNA]</scope>
    <source>
        <strain evidence="3">DSM 17659</strain>
    </source>
</reference>
<dbReference type="SUPFAM" id="SSF53448">
    <property type="entry name" value="Nucleotide-diphospho-sugar transferases"/>
    <property type="match status" value="1"/>
</dbReference>
<dbReference type="OrthoDB" id="635429at2"/>
<feature type="domain" description="Glycosyltransferase 2-like" evidence="1">
    <location>
        <begin position="4"/>
        <end position="108"/>
    </location>
</feature>
<dbReference type="Proteomes" id="UP000184020">
    <property type="component" value="Unassembled WGS sequence"/>
</dbReference>
<dbReference type="InterPro" id="IPR001173">
    <property type="entry name" value="Glyco_trans_2-like"/>
</dbReference>
<keyword evidence="2" id="KW-0808">Transferase</keyword>
<dbReference type="STRING" id="229205.SAMN05444372_105250"/>
<keyword evidence="3" id="KW-1185">Reference proteome</keyword>
<proteinExistence type="predicted"/>
<evidence type="ECO:0000313" key="2">
    <source>
        <dbReference type="EMBL" id="SHG41336.1"/>
    </source>
</evidence>
<name>A0A1M5JL90_9FLAO</name>
<dbReference type="EMBL" id="FQWF01000005">
    <property type="protein sequence ID" value="SHG41336.1"/>
    <property type="molecule type" value="Genomic_DNA"/>
</dbReference>
<evidence type="ECO:0000313" key="3">
    <source>
        <dbReference type="Proteomes" id="UP000184020"/>
    </source>
</evidence>
<dbReference type="Gene3D" id="3.90.550.10">
    <property type="entry name" value="Spore Coat Polysaccharide Biosynthesis Protein SpsA, Chain A"/>
    <property type="match status" value="1"/>
</dbReference>
<dbReference type="Pfam" id="PF00535">
    <property type="entry name" value="Glycos_transf_2"/>
    <property type="match status" value="1"/>
</dbReference>